<gene>
    <name evidence="1" type="ORF">RRH01S_08_02050</name>
</gene>
<evidence type="ECO:0000313" key="1">
    <source>
        <dbReference type="EMBL" id="GAJ94467.1"/>
    </source>
</evidence>
<sequence>MTMTGNRVFLGKTASLNQPRLAAVLNLIRNVGELLRQATVIAFTMRCKVIGDR</sequence>
<evidence type="ECO:0000313" key="2">
    <source>
        <dbReference type="Proteomes" id="UP000026941"/>
    </source>
</evidence>
<comment type="caution">
    <text evidence="1">The sequence shown here is derived from an EMBL/GenBank/DDBJ whole genome shotgun (WGS) entry which is preliminary data.</text>
</comment>
<reference evidence="1 2" key="1">
    <citation type="submission" date="2014-05" db="EMBL/GenBank/DDBJ databases">
        <title>Whole genome shotgun sequence of Rhizobium rhizogenes NBRC 13257.</title>
        <authorList>
            <person name="Katano-Makiyama Y."/>
            <person name="Hosoyama A."/>
            <person name="Hashimoto M."/>
            <person name="Hosoyama Y."/>
            <person name="Noguchi M."/>
            <person name="Tsuchikane K."/>
            <person name="Kimura A."/>
            <person name="Ohji S."/>
            <person name="Ichikawa N."/>
            <person name="Yamazoe A."/>
            <person name="Fujita N."/>
        </authorList>
    </citation>
    <scope>NUCLEOTIDE SEQUENCE [LARGE SCALE GENOMIC DNA]</scope>
    <source>
        <strain evidence="1 2">NBRC 13257</strain>
    </source>
</reference>
<proteinExistence type="predicted"/>
<organism evidence="1 2">
    <name type="scientific">Rhizobium rhizogenes NBRC 13257</name>
    <dbReference type="NCBI Taxonomy" id="1220581"/>
    <lineage>
        <taxon>Bacteria</taxon>
        <taxon>Pseudomonadati</taxon>
        <taxon>Pseudomonadota</taxon>
        <taxon>Alphaproteobacteria</taxon>
        <taxon>Hyphomicrobiales</taxon>
        <taxon>Rhizobiaceae</taxon>
        <taxon>Rhizobium/Agrobacterium group</taxon>
        <taxon>Rhizobium</taxon>
    </lineage>
</organism>
<dbReference type="Proteomes" id="UP000026941">
    <property type="component" value="Unassembled WGS sequence"/>
</dbReference>
<protein>
    <submittedName>
        <fullName evidence="1">Uncharacterized protein</fullName>
    </submittedName>
</protein>
<dbReference type="AlphaFoldDB" id="A0AA87U5E7"/>
<accession>A0AA87U5E7</accession>
<name>A0AA87U5E7_RHIRH</name>
<dbReference type="EMBL" id="BAYX01000008">
    <property type="protein sequence ID" value="GAJ94467.1"/>
    <property type="molecule type" value="Genomic_DNA"/>
</dbReference>